<dbReference type="GO" id="GO:0009055">
    <property type="term" value="F:electron transfer activity"/>
    <property type="evidence" value="ECO:0007669"/>
    <property type="project" value="InterPro"/>
</dbReference>
<dbReference type="PANTHER" id="PTHR32303">
    <property type="entry name" value="QUINOPROTEIN ALCOHOL DEHYDROGENASE (CYTOCHROME C)"/>
    <property type="match status" value="1"/>
</dbReference>
<evidence type="ECO:0000256" key="12">
    <source>
        <dbReference type="PIRSR" id="PIRSR617512-3"/>
    </source>
</evidence>
<evidence type="ECO:0000256" key="1">
    <source>
        <dbReference type="ARBA" id="ARBA00008156"/>
    </source>
</evidence>
<evidence type="ECO:0000256" key="6">
    <source>
        <dbReference type="ARBA" id="ARBA00022891"/>
    </source>
</evidence>
<dbReference type="KEGG" id="acob:P0Y56_13035"/>
<keyword evidence="5 12" id="KW-0106">Calcium</keyword>
<dbReference type="InterPro" id="IPR017512">
    <property type="entry name" value="PQQ_MeOH/EtOH_DH"/>
</dbReference>
<dbReference type="InterPro" id="IPR002372">
    <property type="entry name" value="PQQ_rpt_dom"/>
</dbReference>
<dbReference type="SMART" id="SM00564">
    <property type="entry name" value="PQQ"/>
    <property type="match status" value="5"/>
</dbReference>
<keyword evidence="9 13" id="KW-1015">Disulfide bond</keyword>
<comment type="cofactor">
    <cofactor evidence="11">
        <name>pyrroloquinoline quinone</name>
        <dbReference type="ChEBI" id="CHEBI:58442"/>
    </cofactor>
    <text evidence="11">Binds 1 PQQ group per subunit.</text>
</comment>
<feature type="binding site" evidence="11">
    <location>
        <position position="340"/>
    </location>
    <ligand>
        <name>pyrroloquinoline quinone</name>
        <dbReference type="ChEBI" id="CHEBI:58442"/>
    </ligand>
</feature>
<evidence type="ECO:0000256" key="10">
    <source>
        <dbReference type="PIRSR" id="PIRSR617512-1"/>
    </source>
</evidence>
<feature type="binding site" evidence="11">
    <location>
        <position position="248"/>
    </location>
    <ligand>
        <name>pyrroloquinoline quinone</name>
        <dbReference type="ChEBI" id="CHEBI:58442"/>
    </ligand>
</feature>
<protein>
    <submittedName>
        <fullName evidence="15">PQQ-dependent dehydrogenase, methanol/ethanol family</fullName>
        <ecNumber evidence="15">1.1.2.-</ecNumber>
    </submittedName>
</protein>
<feature type="active site" description="Proton acceptor" evidence="10">
    <location>
        <position position="313"/>
    </location>
</feature>
<dbReference type="NCBIfam" id="TIGR03075">
    <property type="entry name" value="PQQ_enz_alc_DH"/>
    <property type="match status" value="1"/>
</dbReference>
<feature type="binding site" evidence="11">
    <location>
        <position position="75"/>
    </location>
    <ligand>
        <name>pyrroloquinoline quinone</name>
        <dbReference type="ChEBI" id="CHEBI:58442"/>
    </ligand>
</feature>
<dbReference type="Proteomes" id="UP001218362">
    <property type="component" value="Chromosome"/>
</dbReference>
<dbReference type="Gene3D" id="1.10.760.10">
    <property type="entry name" value="Cytochrome c-like domain"/>
    <property type="match status" value="1"/>
</dbReference>
<feature type="disulfide bond" evidence="13">
    <location>
        <begin position="121"/>
        <end position="122"/>
    </location>
</feature>
<keyword evidence="8 12" id="KW-0408">Iron</keyword>
<keyword evidence="2 11" id="KW-0349">Heme</keyword>
<feature type="binding site" description="covalent" evidence="11">
    <location>
        <position position="640"/>
    </location>
    <ligand>
        <name>heme c</name>
        <dbReference type="ChEBI" id="CHEBI:61717"/>
    </ligand>
</feature>
<dbReference type="SUPFAM" id="SSF46626">
    <property type="entry name" value="Cytochrome c"/>
    <property type="match status" value="1"/>
</dbReference>
<evidence type="ECO:0000256" key="8">
    <source>
        <dbReference type="ARBA" id="ARBA00023004"/>
    </source>
</evidence>
<feature type="binding site" description="axial binding residue" evidence="12">
    <location>
        <position position="680"/>
    </location>
    <ligand>
        <name>heme c</name>
        <dbReference type="ChEBI" id="CHEBI:61717"/>
    </ligand>
    <ligandPart>
        <name>Fe</name>
        <dbReference type="ChEBI" id="CHEBI:18248"/>
    </ligandPart>
</feature>
<evidence type="ECO:0000256" key="11">
    <source>
        <dbReference type="PIRSR" id="PIRSR617512-2"/>
    </source>
</evidence>
<feature type="binding site" evidence="12">
    <location>
        <position position="190"/>
    </location>
    <ligand>
        <name>Ca(2+)</name>
        <dbReference type="ChEBI" id="CHEBI:29108"/>
    </ligand>
</feature>
<dbReference type="Pfam" id="PF13442">
    <property type="entry name" value="Cytochrome_CBB3"/>
    <property type="match status" value="1"/>
</dbReference>
<feature type="binding site" evidence="11">
    <location>
        <begin position="401"/>
        <end position="402"/>
    </location>
    <ligand>
        <name>pyrroloquinoline quinone</name>
        <dbReference type="ChEBI" id="CHEBI:58442"/>
    </ligand>
</feature>
<dbReference type="GO" id="GO:0005509">
    <property type="term" value="F:calcium ion binding"/>
    <property type="evidence" value="ECO:0007669"/>
    <property type="project" value="InterPro"/>
</dbReference>
<organism evidence="15 16">
    <name type="scientific">Candidatus Andeanibacterium colombiense</name>
    <dbReference type="NCBI Taxonomy" id="3121345"/>
    <lineage>
        <taxon>Bacteria</taxon>
        <taxon>Pseudomonadati</taxon>
        <taxon>Pseudomonadota</taxon>
        <taxon>Alphaproteobacteria</taxon>
        <taxon>Sphingomonadales</taxon>
        <taxon>Sphingomonadaceae</taxon>
        <taxon>Candidatus Andeanibacterium</taxon>
    </lineage>
</organism>
<comment type="cofactor">
    <cofactor evidence="11">
        <name>heme c</name>
        <dbReference type="ChEBI" id="CHEBI:61717"/>
    </cofactor>
    <text evidence="11">Binds 1 heme c group per subunit.</text>
</comment>
<evidence type="ECO:0000256" key="7">
    <source>
        <dbReference type="ARBA" id="ARBA00023002"/>
    </source>
</evidence>
<feature type="binding site" evidence="11">
    <location>
        <position position="127"/>
    </location>
    <ligand>
        <name>pyrroloquinoline quinone</name>
        <dbReference type="ChEBI" id="CHEBI:58442"/>
    </ligand>
</feature>
<dbReference type="Gene3D" id="2.140.10.10">
    <property type="entry name" value="Quinoprotein alcohol dehydrogenase-like superfamily"/>
    <property type="match status" value="1"/>
</dbReference>
<dbReference type="InterPro" id="IPR036909">
    <property type="entry name" value="Cyt_c-like_dom_sf"/>
</dbReference>
<gene>
    <name evidence="15" type="ORF">P0Y56_13035</name>
</gene>
<dbReference type="EMBL" id="CP119316">
    <property type="protein sequence ID" value="WEK45944.1"/>
    <property type="molecule type" value="Genomic_DNA"/>
</dbReference>
<dbReference type="GO" id="GO:0016614">
    <property type="term" value="F:oxidoreductase activity, acting on CH-OH group of donors"/>
    <property type="evidence" value="ECO:0007669"/>
    <property type="project" value="InterPro"/>
</dbReference>
<dbReference type="GO" id="GO:0020037">
    <property type="term" value="F:heme binding"/>
    <property type="evidence" value="ECO:0007669"/>
    <property type="project" value="InterPro"/>
</dbReference>
<dbReference type="SUPFAM" id="SSF50998">
    <property type="entry name" value="Quinoprotein alcohol dehydrogenase-like"/>
    <property type="match status" value="1"/>
</dbReference>
<evidence type="ECO:0000256" key="5">
    <source>
        <dbReference type="ARBA" id="ARBA00022837"/>
    </source>
</evidence>
<evidence type="ECO:0000259" key="14">
    <source>
        <dbReference type="PROSITE" id="PS51007"/>
    </source>
</evidence>
<comment type="cofactor">
    <cofactor evidence="12">
        <name>Ca(2+)</name>
        <dbReference type="ChEBI" id="CHEBI:29108"/>
    </cofactor>
    <text evidence="12">Binds 1 Ca(2+) ion per subunit.</text>
</comment>
<keyword evidence="7 15" id="KW-0560">Oxidoreductase</keyword>
<dbReference type="PROSITE" id="PS51007">
    <property type="entry name" value="CYTC"/>
    <property type="match status" value="1"/>
</dbReference>
<sequence>MRAAFVGLLALAACSKGYEPPKVDTSVYGAGDNWDNPGGDWAGSHFSRLGDITKDNAGQLGLAWQYDLGTARVQESTPVVIDGVMYASGNLGRVYALDAASGKPLWTFTPKVDMQANRAACCDQANRGVQVTDGKIFVGALDGVLYALDAKTGAVDWQVDTIADHKRGYTISGAPEIAGDLVVIGNAGAEYDTRGYVTAYDLRTGKQAWRFYTIPHDPADGPQETPELEAALKTWDPKSRWDIGGGGTAWDAINYDPQFDQVLIGAGNGGPYPISNRSPRGGDNLYLDSVIAVDRKTGKMKWYYQETPQDSWDLTATQPMMLADMTVGGKKRPVLLHAPKNGFFYVLDRETGKPLAANAIVRTSWADKVDLTTGKPHLTPEFGDYGKGPKIVFPSSTGARNWHPAAFDPTRGLYFASVVDMGNLMFIPPGQERPAHKPYNMNASAALIFTEDLQAAMPTLPPAMQQAIMKLPQWQWVKDNPASSEMRAIDPLTGKTKWAAPRDGYQDRGGVLATQSGLVIYGTVSGKLLVRDSDTGKLLASIDTGSSMLAAPMTYRVNGVQYVAVQAGWGGGGWGFVPAYAAAYNKGNANRLLVFRIGGGKVPIPADLPPLQPAPEPPAQLPGVTPQTIALGSALFTANCSLCHSNQPRAPLPDLRRLDKGIHAAFDQIVLKGLLVQGGMPRWDDTLKPDEVKAIHAFLIDEQGKVRKRELALKAAGKPLDSRTLTILSSF</sequence>
<keyword evidence="6 11" id="KW-0634">PQQ</keyword>
<feature type="binding site" evidence="12">
    <location>
        <position position="268"/>
    </location>
    <ligand>
        <name>Ca(2+)</name>
        <dbReference type="ChEBI" id="CHEBI:29108"/>
    </ligand>
</feature>
<keyword evidence="3 12" id="KW-0479">Metal-binding</keyword>
<feature type="binding site" description="axial binding residue" evidence="12">
    <location>
        <position position="644"/>
    </location>
    <ligand>
        <name>heme c</name>
        <dbReference type="ChEBI" id="CHEBI:61717"/>
    </ligand>
    <ligandPart>
        <name>Fe</name>
        <dbReference type="ChEBI" id="CHEBI:18248"/>
    </ligandPart>
</feature>
<comment type="similarity">
    <text evidence="1">Belongs to the bacterial PQQ dehydrogenase family.</text>
</comment>
<evidence type="ECO:0000256" key="2">
    <source>
        <dbReference type="ARBA" id="ARBA00022617"/>
    </source>
</evidence>
<evidence type="ECO:0000256" key="9">
    <source>
        <dbReference type="ARBA" id="ARBA00023157"/>
    </source>
</evidence>
<reference evidence="15" key="1">
    <citation type="submission" date="2023-03" db="EMBL/GenBank/DDBJ databases">
        <title>Andean soil-derived lignocellulolytic bacterial consortium as a source of novel taxa and putative plastic-active enzymes.</title>
        <authorList>
            <person name="Diaz-Garcia L."/>
            <person name="Chuvochina M."/>
            <person name="Feuerriegel G."/>
            <person name="Bunk B."/>
            <person name="Sproer C."/>
            <person name="Streit W.R."/>
            <person name="Rodriguez L.M."/>
            <person name="Overmann J."/>
            <person name="Jimenez D.J."/>
        </authorList>
    </citation>
    <scope>NUCLEOTIDE SEQUENCE</scope>
    <source>
        <strain evidence="15">MAG 26</strain>
    </source>
</reference>
<name>A0AAJ5X4S4_9SPHN</name>
<evidence type="ECO:0000256" key="3">
    <source>
        <dbReference type="ARBA" id="ARBA00022723"/>
    </source>
</evidence>
<dbReference type="GO" id="GO:0016020">
    <property type="term" value="C:membrane"/>
    <property type="evidence" value="ECO:0007669"/>
    <property type="project" value="InterPro"/>
</dbReference>
<feature type="binding site" evidence="12">
    <location>
        <position position="313"/>
    </location>
    <ligand>
        <name>Ca(2+)</name>
        <dbReference type="ChEBI" id="CHEBI:29108"/>
    </ligand>
</feature>
<dbReference type="AlphaFoldDB" id="A0AAJ5X4S4"/>
<accession>A0AAJ5X4S4</accession>
<dbReference type="InterPro" id="IPR009056">
    <property type="entry name" value="Cyt_c-like_dom"/>
</dbReference>
<feature type="binding site" description="covalent" evidence="11">
    <location>
        <position position="643"/>
    </location>
    <ligand>
        <name>heme c</name>
        <dbReference type="ChEBI" id="CHEBI:61717"/>
    </ligand>
</feature>
<feature type="binding site" evidence="11">
    <location>
        <begin position="188"/>
        <end position="189"/>
    </location>
    <ligand>
        <name>pyrroloquinoline quinone</name>
        <dbReference type="ChEBI" id="CHEBI:58442"/>
    </ligand>
</feature>
<dbReference type="InterPro" id="IPR011047">
    <property type="entry name" value="Quinoprotein_ADH-like_sf"/>
</dbReference>
<proteinExistence type="inferred from homology"/>
<dbReference type="Pfam" id="PF01011">
    <property type="entry name" value="PQQ"/>
    <property type="match status" value="2"/>
</dbReference>
<evidence type="ECO:0000313" key="15">
    <source>
        <dbReference type="EMBL" id="WEK45944.1"/>
    </source>
</evidence>
<dbReference type="InterPro" id="IPR018391">
    <property type="entry name" value="PQQ_b-propeller_rpt"/>
</dbReference>
<feature type="domain" description="Cytochrome c" evidence="14">
    <location>
        <begin position="627"/>
        <end position="703"/>
    </location>
</feature>
<dbReference type="EC" id="1.1.2.-" evidence="15"/>
<evidence type="ECO:0000313" key="16">
    <source>
        <dbReference type="Proteomes" id="UP001218362"/>
    </source>
</evidence>
<evidence type="ECO:0000256" key="13">
    <source>
        <dbReference type="PIRSR" id="PIRSR617512-4"/>
    </source>
</evidence>
<keyword evidence="4" id="KW-0732">Signal</keyword>
<evidence type="ECO:0000256" key="4">
    <source>
        <dbReference type="ARBA" id="ARBA00022729"/>
    </source>
</evidence>